<evidence type="ECO:0000313" key="2">
    <source>
        <dbReference type="Proteomes" id="UP000886501"/>
    </source>
</evidence>
<proteinExistence type="predicted"/>
<accession>A0ACB6ZWD1</accession>
<protein>
    <submittedName>
        <fullName evidence="1">DUF726-domain-containing protein</fullName>
    </submittedName>
</protein>
<keyword evidence="2" id="KW-1185">Reference proteome</keyword>
<dbReference type="EMBL" id="MU117961">
    <property type="protein sequence ID" value="KAF9654130.1"/>
    <property type="molecule type" value="Genomic_DNA"/>
</dbReference>
<sequence>MPLEKNPPPTDIFDDDEGWEDMPIVKEDTEASGLDEEDCKKYHYRTPAKVTNAGNARGDLIDFDDHGSGWRSKRDQNESEYTRLRVKEEDDADEVHLRTRYLFDEDKAMTPLSQMQATKDLLTETQRIAYVGLCALTTKEMLDSLAKIGGKEIKPAAEQLNLWALKILGRLYYHMELETAEQKMIESLALHGIQAEDLTPPLMTTHTVANPEYDPEEAKRLDEEKAREPDHPDDDDDDDDDNATPTGSVNPSTNGDKHGSDDKPTPHIENPSAPKVGGDSTRKPPVQTTARVLEEGTTTGPMAGVSVSLSSTDKNVTLDIRWTVLCDLFLILIADSVYDARSRVLLEIVAHKLGLGWLDVVKFEQRVTEALEIQEGVESLENNEIIDGRQKSARKKRIVMLGLATLGGGLVIGLSAGLMAPLIGAGLGAALGTVGIGGATGFLAGTAGAAVITTAGTLTGSGIAVRGMARRTQQVKVFELLPLHNNKRVNCILTVPGFINSVQDDVRLPFSVLDSIVGDVWSVLWEPEMIRETGDALKILTTEVITQVGQTVLQATVMTTLMTALQWPIILTKLGYLIDNPWSNALDRAKAAGGVLADVLIQRHLGVRPVTLVGFSLGSRVIFYALLELARKKAFGIIQDVFIMGTTVTAPIRTWIEVRSAVSGRLVNAYARNDWLLNYLFRATSGGLNTIAGLRPVEGVPGLENVDVTDKIAGHMSYRTFMPLILDQLGFPVSADHFDEPEEPDFKGDRVVMKDNGTTQNKGWFGRKRKSVAPPQKVSRPPSAPSFAPYKRKSQAPEVNVTDDDLPPREELPKRTGSPGSPPPQIEKGEEKQETADGNGDTKEPAPIIPLHAGFDFAAIKDVLRESKDTEGRRPSALSLSPVPEHMIPPASPITRSGSAPPYTSTHLPPSRSQLSHDFTRGDGADEDGVSAVLTPAFSRSFSLADTPSTGRNEFTSFKTLGPEDPAKSPLPSNPPQLSFGGYDGSIWQGSSNDVYQSGAATSTPSLPPLGEGRANGSYGYLSSSPTINPFVNQPSLSFGGPGGTIDYAPSTSIVPPSNNEADPWSSSLTRGKKPTGGFNSNPWA</sequence>
<reference evidence="1" key="1">
    <citation type="submission" date="2019-10" db="EMBL/GenBank/DDBJ databases">
        <authorList>
            <consortium name="DOE Joint Genome Institute"/>
            <person name="Kuo A."/>
            <person name="Miyauchi S."/>
            <person name="Kiss E."/>
            <person name="Drula E."/>
            <person name="Kohler A."/>
            <person name="Sanchez-Garcia M."/>
            <person name="Andreopoulos B."/>
            <person name="Barry K.W."/>
            <person name="Bonito G."/>
            <person name="Buee M."/>
            <person name="Carver A."/>
            <person name="Chen C."/>
            <person name="Cichocki N."/>
            <person name="Clum A."/>
            <person name="Culley D."/>
            <person name="Crous P.W."/>
            <person name="Fauchery L."/>
            <person name="Girlanda M."/>
            <person name="Hayes R."/>
            <person name="Keri Z."/>
            <person name="Labutti K."/>
            <person name="Lipzen A."/>
            <person name="Lombard V."/>
            <person name="Magnuson J."/>
            <person name="Maillard F."/>
            <person name="Morin E."/>
            <person name="Murat C."/>
            <person name="Nolan M."/>
            <person name="Ohm R."/>
            <person name="Pangilinan J."/>
            <person name="Pereira M."/>
            <person name="Perotto S."/>
            <person name="Peter M."/>
            <person name="Riley R."/>
            <person name="Sitrit Y."/>
            <person name="Stielow B."/>
            <person name="Szollosi G."/>
            <person name="Zifcakova L."/>
            <person name="Stursova M."/>
            <person name="Spatafora J.W."/>
            <person name="Tedersoo L."/>
            <person name="Vaario L.-M."/>
            <person name="Yamada A."/>
            <person name="Yan M."/>
            <person name="Wang P."/>
            <person name="Xu J."/>
            <person name="Bruns T."/>
            <person name="Baldrian P."/>
            <person name="Vilgalys R."/>
            <person name="Henrissat B."/>
            <person name="Grigoriev I.V."/>
            <person name="Hibbett D."/>
            <person name="Nagy L.G."/>
            <person name="Martin F.M."/>
        </authorList>
    </citation>
    <scope>NUCLEOTIDE SEQUENCE</scope>
    <source>
        <strain evidence="1">P2</strain>
    </source>
</reference>
<gene>
    <name evidence="1" type="ORF">BDM02DRAFT_3152592</name>
</gene>
<evidence type="ECO:0000313" key="1">
    <source>
        <dbReference type="EMBL" id="KAF9654130.1"/>
    </source>
</evidence>
<comment type="caution">
    <text evidence="1">The sequence shown here is derived from an EMBL/GenBank/DDBJ whole genome shotgun (WGS) entry which is preliminary data.</text>
</comment>
<organism evidence="1 2">
    <name type="scientific">Thelephora ganbajun</name>
    <name type="common">Ganba fungus</name>
    <dbReference type="NCBI Taxonomy" id="370292"/>
    <lineage>
        <taxon>Eukaryota</taxon>
        <taxon>Fungi</taxon>
        <taxon>Dikarya</taxon>
        <taxon>Basidiomycota</taxon>
        <taxon>Agaricomycotina</taxon>
        <taxon>Agaricomycetes</taxon>
        <taxon>Thelephorales</taxon>
        <taxon>Thelephoraceae</taxon>
        <taxon>Thelephora</taxon>
    </lineage>
</organism>
<name>A0ACB6ZWD1_THEGA</name>
<reference evidence="1" key="2">
    <citation type="journal article" date="2020" name="Nat. Commun.">
        <title>Large-scale genome sequencing of mycorrhizal fungi provides insights into the early evolution of symbiotic traits.</title>
        <authorList>
            <person name="Miyauchi S."/>
            <person name="Kiss E."/>
            <person name="Kuo A."/>
            <person name="Drula E."/>
            <person name="Kohler A."/>
            <person name="Sanchez-Garcia M."/>
            <person name="Morin E."/>
            <person name="Andreopoulos B."/>
            <person name="Barry K.W."/>
            <person name="Bonito G."/>
            <person name="Buee M."/>
            <person name="Carver A."/>
            <person name="Chen C."/>
            <person name="Cichocki N."/>
            <person name="Clum A."/>
            <person name="Culley D."/>
            <person name="Crous P.W."/>
            <person name="Fauchery L."/>
            <person name="Girlanda M."/>
            <person name="Hayes R.D."/>
            <person name="Keri Z."/>
            <person name="LaButti K."/>
            <person name="Lipzen A."/>
            <person name="Lombard V."/>
            <person name="Magnuson J."/>
            <person name="Maillard F."/>
            <person name="Murat C."/>
            <person name="Nolan M."/>
            <person name="Ohm R.A."/>
            <person name="Pangilinan J."/>
            <person name="Pereira M.F."/>
            <person name="Perotto S."/>
            <person name="Peter M."/>
            <person name="Pfister S."/>
            <person name="Riley R."/>
            <person name="Sitrit Y."/>
            <person name="Stielow J.B."/>
            <person name="Szollosi G."/>
            <person name="Zifcakova L."/>
            <person name="Stursova M."/>
            <person name="Spatafora J.W."/>
            <person name="Tedersoo L."/>
            <person name="Vaario L.M."/>
            <person name="Yamada A."/>
            <person name="Yan M."/>
            <person name="Wang P."/>
            <person name="Xu J."/>
            <person name="Bruns T."/>
            <person name="Baldrian P."/>
            <person name="Vilgalys R."/>
            <person name="Dunand C."/>
            <person name="Henrissat B."/>
            <person name="Grigoriev I.V."/>
            <person name="Hibbett D."/>
            <person name="Nagy L.G."/>
            <person name="Martin F.M."/>
        </authorList>
    </citation>
    <scope>NUCLEOTIDE SEQUENCE</scope>
    <source>
        <strain evidence="1">P2</strain>
    </source>
</reference>
<dbReference type="Proteomes" id="UP000886501">
    <property type="component" value="Unassembled WGS sequence"/>
</dbReference>